<dbReference type="Pfam" id="PF00092">
    <property type="entry name" value="VWA"/>
    <property type="match status" value="1"/>
</dbReference>
<dbReference type="AlphaFoldDB" id="A0A2N1PM39"/>
<dbReference type="SUPFAM" id="SSF53300">
    <property type="entry name" value="vWA-like"/>
    <property type="match status" value="1"/>
</dbReference>
<organism evidence="2 3">
    <name type="scientific">Candidatus Wallbacteria bacterium HGW-Wallbacteria-1</name>
    <dbReference type="NCBI Taxonomy" id="2013854"/>
    <lineage>
        <taxon>Bacteria</taxon>
        <taxon>Candidatus Walliibacteriota</taxon>
    </lineage>
</organism>
<dbReference type="CDD" id="cd00198">
    <property type="entry name" value="vWFA"/>
    <property type="match status" value="1"/>
</dbReference>
<sequence>MEVHLMAGSQKRYSRLLSLAGILLLVLLLQGSWNHARAGKIFPKIEKMDLTKFPHVGAYVTFYDEYGHTVREIDPEKMDISISINVVPDRLLKLKEPLSIALLLDKSGSMKDNMSHLKQAALKFVGLLDKTDKVEVMAFDRRPNILHPFSYRKSNIRNSINKLYGKGSTALYDAIHLSVERIYDQPGNRIMIVLTDGKDQIRDGSGQMSKHSLEETIRFARSAGVPIITIALGNKADIKTLKTISHYTGGQFYYAPTKYQLESLYESIAKNLTSQFKVEFTSPYPIRDGSWRKLRVQGQRGFDVGEAEKWYTVETPSTEVPSR</sequence>
<feature type="domain" description="VWFA" evidence="1">
    <location>
        <begin position="99"/>
        <end position="268"/>
    </location>
</feature>
<dbReference type="Proteomes" id="UP000233256">
    <property type="component" value="Unassembled WGS sequence"/>
</dbReference>
<name>A0A2N1PM39_9BACT</name>
<comment type="caution">
    <text evidence="2">The sequence shown here is derived from an EMBL/GenBank/DDBJ whole genome shotgun (WGS) entry which is preliminary data.</text>
</comment>
<reference evidence="2 3" key="1">
    <citation type="journal article" date="2017" name="ISME J.">
        <title>Potential for microbial H2 and metal transformations associated with novel bacteria and archaea in deep terrestrial subsurface sediments.</title>
        <authorList>
            <person name="Hernsdorf A.W."/>
            <person name="Amano Y."/>
            <person name="Miyakawa K."/>
            <person name="Ise K."/>
            <person name="Suzuki Y."/>
            <person name="Anantharaman K."/>
            <person name="Probst A."/>
            <person name="Burstein D."/>
            <person name="Thomas B.C."/>
            <person name="Banfield J.F."/>
        </authorList>
    </citation>
    <scope>NUCLEOTIDE SEQUENCE [LARGE SCALE GENOMIC DNA]</scope>
    <source>
        <strain evidence="2">HGW-Wallbacteria-1</strain>
    </source>
</reference>
<dbReference type="NCBIfam" id="TIGR03436">
    <property type="entry name" value="acidobact_VWFA"/>
    <property type="match status" value="1"/>
</dbReference>
<dbReference type="PANTHER" id="PTHR24020:SF20">
    <property type="entry name" value="PH DOMAIN-CONTAINING PROTEIN"/>
    <property type="match status" value="1"/>
</dbReference>
<dbReference type="SMART" id="SM00327">
    <property type="entry name" value="VWA"/>
    <property type="match status" value="1"/>
</dbReference>
<evidence type="ECO:0000313" key="2">
    <source>
        <dbReference type="EMBL" id="PKK89399.1"/>
    </source>
</evidence>
<dbReference type="EMBL" id="PGXC01000018">
    <property type="protein sequence ID" value="PKK89399.1"/>
    <property type="molecule type" value="Genomic_DNA"/>
</dbReference>
<accession>A0A2N1PM39</accession>
<gene>
    <name evidence="2" type="ORF">CVV64_14425</name>
</gene>
<proteinExistence type="predicted"/>
<dbReference type="InterPro" id="IPR002035">
    <property type="entry name" value="VWF_A"/>
</dbReference>
<protein>
    <recommendedName>
        <fullName evidence="1">VWFA domain-containing protein</fullName>
    </recommendedName>
</protein>
<dbReference type="InterPro" id="IPR036465">
    <property type="entry name" value="vWFA_dom_sf"/>
</dbReference>
<evidence type="ECO:0000313" key="3">
    <source>
        <dbReference type="Proteomes" id="UP000233256"/>
    </source>
</evidence>
<dbReference type="Gene3D" id="3.40.50.410">
    <property type="entry name" value="von Willebrand factor, type A domain"/>
    <property type="match status" value="1"/>
</dbReference>
<dbReference type="InterPro" id="IPR050525">
    <property type="entry name" value="ECM_Assembly_Org"/>
</dbReference>
<evidence type="ECO:0000259" key="1">
    <source>
        <dbReference type="PROSITE" id="PS50234"/>
    </source>
</evidence>
<dbReference type="PANTHER" id="PTHR24020">
    <property type="entry name" value="COLLAGEN ALPHA"/>
    <property type="match status" value="1"/>
</dbReference>
<dbReference type="PROSITE" id="PS50234">
    <property type="entry name" value="VWFA"/>
    <property type="match status" value="1"/>
</dbReference>
<dbReference type="InterPro" id="IPR017802">
    <property type="entry name" value="VWFA-rel_acidobac-type"/>
</dbReference>